<dbReference type="RefSeq" id="WP_119320613.1">
    <property type="nucleotide sequence ID" value="NZ_AP025739.1"/>
</dbReference>
<dbReference type="PROSITE" id="PS51318">
    <property type="entry name" value="TAT"/>
    <property type="match status" value="1"/>
</dbReference>
<keyword evidence="2" id="KW-1185">Reference proteome</keyword>
<dbReference type="InterPro" id="IPR017850">
    <property type="entry name" value="Alkaline_phosphatase_core_sf"/>
</dbReference>
<dbReference type="KEGG" id="ccot:CCAX7_28450"/>
<organism evidence="1 2">
    <name type="scientific">Capsulimonas corticalis</name>
    <dbReference type="NCBI Taxonomy" id="2219043"/>
    <lineage>
        <taxon>Bacteria</taxon>
        <taxon>Bacillati</taxon>
        <taxon>Armatimonadota</taxon>
        <taxon>Armatimonadia</taxon>
        <taxon>Capsulimonadales</taxon>
        <taxon>Capsulimonadaceae</taxon>
        <taxon>Capsulimonas</taxon>
    </lineage>
</organism>
<protein>
    <submittedName>
        <fullName evidence="1">Sulfatase</fullName>
    </submittedName>
</protein>
<evidence type="ECO:0000313" key="2">
    <source>
        <dbReference type="Proteomes" id="UP000287394"/>
    </source>
</evidence>
<dbReference type="AlphaFoldDB" id="A0A402CTB7"/>
<dbReference type="Pfam" id="PF07394">
    <property type="entry name" value="DUF1501"/>
    <property type="match status" value="1"/>
</dbReference>
<proteinExistence type="predicted"/>
<dbReference type="SUPFAM" id="SSF53649">
    <property type="entry name" value="Alkaline phosphatase-like"/>
    <property type="match status" value="1"/>
</dbReference>
<name>A0A402CTB7_9BACT</name>
<dbReference type="EMBL" id="AP025739">
    <property type="protein sequence ID" value="BDI30794.1"/>
    <property type="molecule type" value="Genomic_DNA"/>
</dbReference>
<dbReference type="InterPro" id="IPR010869">
    <property type="entry name" value="DUF1501"/>
</dbReference>
<accession>A0A402CTB7</accession>
<dbReference type="Gene3D" id="3.40.720.10">
    <property type="entry name" value="Alkaline Phosphatase, subunit A"/>
    <property type="match status" value="1"/>
</dbReference>
<dbReference type="PANTHER" id="PTHR43737:SF1">
    <property type="entry name" value="DUF1501 DOMAIN-CONTAINING PROTEIN"/>
    <property type="match status" value="1"/>
</dbReference>
<evidence type="ECO:0000313" key="1">
    <source>
        <dbReference type="EMBL" id="BDI30794.1"/>
    </source>
</evidence>
<reference evidence="1 2" key="1">
    <citation type="journal article" date="2019" name="Int. J. Syst. Evol. Microbiol.">
        <title>Capsulimonas corticalis gen. nov., sp. nov., an aerobic capsulated bacterium, of a novel bacterial order, Capsulimonadales ord. nov., of the class Armatimonadia of the phylum Armatimonadetes.</title>
        <authorList>
            <person name="Li J."/>
            <person name="Kudo C."/>
            <person name="Tonouchi A."/>
        </authorList>
    </citation>
    <scope>NUCLEOTIDE SEQUENCE [LARGE SCALE GENOMIC DNA]</scope>
    <source>
        <strain evidence="1 2">AX-7</strain>
    </source>
</reference>
<gene>
    <name evidence="1" type="ORF">CCAX7_28450</name>
</gene>
<dbReference type="PANTHER" id="PTHR43737">
    <property type="entry name" value="BLL7424 PROTEIN"/>
    <property type="match status" value="1"/>
</dbReference>
<sequence length="483" mass="52604">MTNFDLQKLTRRQALQLGLAGAAGLVVPRYAGAAAPASAAKPKATADSMILIWLPGGVAQTDTWDPKKYTPYTQGMKGSQILGTCESIPTKADGIRLGAGLENIASVMDKSTVLRSLTSDTKFGAIHLKAQYYAMTGYLFPAGVAAPSMGAVVSRTLGRRDPNVPAYIDLCRDINTSNEEMLFINEFNGPGFYGVKHAPFMIPNPSQGLPTLNAVAGMDMTRLDRRQHYLEAITGLSSTALQTAHPAKDYMKVMEDARAMMDSPVKRAFAFMQEEKPETIKAYDVGHRFGFGCLLARRLVEKGARFVEVEYQYEAFAGFDMHADGQSRMVAMKAQIDRPIAQLVRDLDQRGLLDRTLIVVMTEFGRTIANQPAAGTEAFGFAERATGDDLIIANEKMYGFHGHFSSGNSMLFFGGGFKKGFAYGKTADIHPMIPTENPVRLEDVHATIYKAMGIPADTSYVTEGRPFYVTNNGKGVPIEAMLA</sequence>
<dbReference type="InterPro" id="IPR006311">
    <property type="entry name" value="TAT_signal"/>
</dbReference>
<dbReference type="OrthoDB" id="9783759at2"/>
<dbReference type="Proteomes" id="UP000287394">
    <property type="component" value="Chromosome"/>
</dbReference>